<keyword evidence="2" id="KW-1185">Reference proteome</keyword>
<protein>
    <submittedName>
        <fullName evidence="1">Uncharacterized protein</fullName>
    </submittedName>
</protein>
<accession>A0A3S5AMW7</accession>
<name>A0A3S5AMW7_9PLAT</name>
<reference evidence="1" key="1">
    <citation type="submission" date="2018-11" db="EMBL/GenBank/DDBJ databases">
        <authorList>
            <consortium name="Pathogen Informatics"/>
        </authorList>
    </citation>
    <scope>NUCLEOTIDE SEQUENCE</scope>
</reference>
<dbReference type="EMBL" id="CAAALY010066062">
    <property type="protein sequence ID" value="VEL24132.1"/>
    <property type="molecule type" value="Genomic_DNA"/>
</dbReference>
<dbReference type="Proteomes" id="UP000784294">
    <property type="component" value="Unassembled WGS sequence"/>
</dbReference>
<comment type="caution">
    <text evidence="1">The sequence shown here is derived from an EMBL/GenBank/DDBJ whole genome shotgun (WGS) entry which is preliminary data.</text>
</comment>
<gene>
    <name evidence="1" type="ORF">PXEA_LOCUS17572</name>
</gene>
<dbReference type="AlphaFoldDB" id="A0A3S5AMW7"/>
<sequence>MGSLHSSLVIQFLAASSPQVQMNFSGFISVSVNRVQTSLAHTFQRCDMKSLLSKLLRLAVLGLATFDYLTFALVCEIGIDTSWMTLHLFNNHLTGWSSSQSSLRCRFQKFTCPHLCLALMEGLRSKKND</sequence>
<evidence type="ECO:0000313" key="1">
    <source>
        <dbReference type="EMBL" id="VEL24132.1"/>
    </source>
</evidence>
<evidence type="ECO:0000313" key="2">
    <source>
        <dbReference type="Proteomes" id="UP000784294"/>
    </source>
</evidence>
<proteinExistence type="predicted"/>
<organism evidence="1 2">
    <name type="scientific">Protopolystoma xenopodis</name>
    <dbReference type="NCBI Taxonomy" id="117903"/>
    <lineage>
        <taxon>Eukaryota</taxon>
        <taxon>Metazoa</taxon>
        <taxon>Spiralia</taxon>
        <taxon>Lophotrochozoa</taxon>
        <taxon>Platyhelminthes</taxon>
        <taxon>Monogenea</taxon>
        <taxon>Polyopisthocotylea</taxon>
        <taxon>Polystomatidea</taxon>
        <taxon>Polystomatidae</taxon>
        <taxon>Protopolystoma</taxon>
    </lineage>
</organism>